<feature type="transmembrane region" description="Helical" evidence="1">
    <location>
        <begin position="95"/>
        <end position="116"/>
    </location>
</feature>
<feature type="transmembrane region" description="Helical" evidence="1">
    <location>
        <begin position="128"/>
        <end position="144"/>
    </location>
</feature>
<feature type="transmembrane region" description="Helical" evidence="1">
    <location>
        <begin position="440"/>
        <end position="462"/>
    </location>
</feature>
<dbReference type="RefSeq" id="WP_267279739.1">
    <property type="nucleotide sequence ID" value="NZ_JAOVZV010000001.1"/>
</dbReference>
<evidence type="ECO:0000313" key="2">
    <source>
        <dbReference type="EMBL" id="MCX8531081.1"/>
    </source>
</evidence>
<feature type="transmembrane region" description="Helical" evidence="1">
    <location>
        <begin position="151"/>
        <end position="171"/>
    </location>
</feature>
<feature type="transmembrane region" description="Helical" evidence="1">
    <location>
        <begin position="6"/>
        <end position="21"/>
    </location>
</feature>
<dbReference type="Proteomes" id="UP001070176">
    <property type="component" value="Unassembled WGS sequence"/>
</dbReference>
<dbReference type="PANTHER" id="PTHR38434:SF1">
    <property type="entry name" value="BLL2549 PROTEIN"/>
    <property type="match status" value="1"/>
</dbReference>
<keyword evidence="3" id="KW-1185">Reference proteome</keyword>
<feature type="transmembrane region" description="Helical" evidence="1">
    <location>
        <begin position="227"/>
        <end position="246"/>
    </location>
</feature>
<feature type="transmembrane region" description="Helical" evidence="1">
    <location>
        <begin position="253"/>
        <end position="269"/>
    </location>
</feature>
<feature type="transmembrane region" description="Helical" evidence="1">
    <location>
        <begin position="205"/>
        <end position="221"/>
    </location>
</feature>
<dbReference type="PANTHER" id="PTHR38434">
    <property type="entry name" value="BLL2549 PROTEIN"/>
    <property type="match status" value="1"/>
</dbReference>
<feature type="transmembrane region" description="Helical" evidence="1">
    <location>
        <begin position="694"/>
        <end position="711"/>
    </location>
</feature>
<feature type="transmembrane region" description="Helical" evidence="1">
    <location>
        <begin position="177"/>
        <end position="198"/>
    </location>
</feature>
<feature type="transmembrane region" description="Helical" evidence="1">
    <location>
        <begin position="474"/>
        <end position="497"/>
    </location>
</feature>
<feature type="transmembrane region" description="Helical" evidence="1">
    <location>
        <begin position="639"/>
        <end position="658"/>
    </location>
</feature>
<name>A0ABT3XYX7_9FLAO</name>
<organism evidence="2 3">
    <name type="scientific">Chryseobacterium luquanense</name>
    <dbReference type="NCBI Taxonomy" id="2983766"/>
    <lineage>
        <taxon>Bacteria</taxon>
        <taxon>Pseudomonadati</taxon>
        <taxon>Bacteroidota</taxon>
        <taxon>Flavobacteriia</taxon>
        <taxon>Flavobacteriales</taxon>
        <taxon>Weeksellaceae</taxon>
        <taxon>Chryseobacterium group</taxon>
        <taxon>Chryseobacterium</taxon>
    </lineage>
</organism>
<feature type="transmembrane region" description="Helical" evidence="1">
    <location>
        <begin position="569"/>
        <end position="588"/>
    </location>
</feature>
<sequence length="733" mass="85057">MVNALIVILIVLIILIYQNLNRKIQILEQKISDLSKDKVNIEQPHHTFSETIKPENLQNEKVEIQENILSETTQDNSEPEKDWLTPLFDFVKQNILTIIGVFTLVLGIGYFVKYAIDKNWIGENARTGIGFLSGLVLIVTAHFIRKNYSIFSSIITGGGIAVLYFTTTIAFREYNLFTQNIAFLITCAITLLSIFLSYQYNSETLIIFSLFGGFLAPLMISTGQSNYVFLFTYISLLNIGMLITVYLKSWKSVGWIAFIFTAIYLYFWTVEKTDLTSIIFYIVTYIIFYAFALQNYFKTNKLSKLDILMLVLINFSSIIGLVYIFNVLRYEPLSIFPLTFAMANAFFMFREYQNKKFERNYSVFAGISISLLTLAIALQFKTHLITSVWAIEASLLLYIWKKTNHNIFKIFFYFLFPLVILSQMMTWAEYINGNKNLTIIFNPVFLTSLVVISTVIFNLILLKKESKEKSDTEFFENIFKIVCFGIIYFSGLFELIYQLSSENFIIILTYSFLYSISLVTLLLITKNKLNLSENLINTLIYGLLFLFIAHICSSQIVDAVIKNEIGFNFYFVHLIYLLPLLYLILKIITQTEFLKEKIGYWLVSFVVILTISFEFYRIYIFLNTTTIENLIQLEEHFSILYLPIIWAVLACGFIFSGIKKDISELNKIGFSLLGITILKLYLYDVWQMDNVSRIIAFIILGIILLLSSFMFQKFKNMLKNLVEKNDDFDDDNI</sequence>
<keyword evidence="1" id="KW-0812">Transmembrane</keyword>
<feature type="transmembrane region" description="Helical" evidence="1">
    <location>
        <begin position="665"/>
        <end position="682"/>
    </location>
</feature>
<dbReference type="Pfam" id="PF10101">
    <property type="entry name" value="DUF2339"/>
    <property type="match status" value="1"/>
</dbReference>
<feature type="transmembrane region" description="Helical" evidence="1">
    <location>
        <begin position="600"/>
        <end position="619"/>
    </location>
</feature>
<protein>
    <submittedName>
        <fullName evidence="2">DUF2339 domain-containing protein</fullName>
    </submittedName>
</protein>
<feature type="transmembrane region" description="Helical" evidence="1">
    <location>
        <begin position="332"/>
        <end position="349"/>
    </location>
</feature>
<evidence type="ECO:0000313" key="3">
    <source>
        <dbReference type="Proteomes" id="UP001070176"/>
    </source>
</evidence>
<dbReference type="EMBL" id="JAOVZV010000001">
    <property type="protein sequence ID" value="MCX8531081.1"/>
    <property type="molecule type" value="Genomic_DNA"/>
</dbReference>
<proteinExistence type="predicted"/>
<keyword evidence="1" id="KW-0472">Membrane</keyword>
<feature type="transmembrane region" description="Helical" evidence="1">
    <location>
        <begin position="384"/>
        <end position="400"/>
    </location>
</feature>
<feature type="transmembrane region" description="Helical" evidence="1">
    <location>
        <begin position="503"/>
        <end position="524"/>
    </location>
</feature>
<feature type="transmembrane region" description="Helical" evidence="1">
    <location>
        <begin position="361"/>
        <end position="378"/>
    </location>
</feature>
<keyword evidence="1" id="KW-1133">Transmembrane helix</keyword>
<feature type="transmembrane region" description="Helical" evidence="1">
    <location>
        <begin position="407"/>
        <end position="428"/>
    </location>
</feature>
<reference evidence="2" key="1">
    <citation type="submission" date="2022-10" db="EMBL/GenBank/DDBJ databases">
        <title>Chryseobacterium sp. nov., a novel bacterial species.</title>
        <authorList>
            <person name="Cao Y."/>
        </authorList>
    </citation>
    <scope>NUCLEOTIDE SEQUENCE</scope>
    <source>
        <strain evidence="2">KC 927</strain>
    </source>
</reference>
<accession>A0ABT3XYX7</accession>
<feature type="transmembrane region" description="Helical" evidence="1">
    <location>
        <begin position="305"/>
        <end position="326"/>
    </location>
</feature>
<feature type="transmembrane region" description="Helical" evidence="1">
    <location>
        <begin position="275"/>
        <end position="293"/>
    </location>
</feature>
<gene>
    <name evidence="2" type="ORF">OEA66_01800</name>
</gene>
<dbReference type="InterPro" id="IPR019286">
    <property type="entry name" value="DUF2339_TM"/>
</dbReference>
<comment type="caution">
    <text evidence="2">The sequence shown here is derived from an EMBL/GenBank/DDBJ whole genome shotgun (WGS) entry which is preliminary data.</text>
</comment>
<feature type="transmembrane region" description="Helical" evidence="1">
    <location>
        <begin position="536"/>
        <end position="557"/>
    </location>
</feature>
<evidence type="ECO:0000256" key="1">
    <source>
        <dbReference type="SAM" id="Phobius"/>
    </source>
</evidence>